<feature type="transmembrane region" description="Helical" evidence="11">
    <location>
        <begin position="299"/>
        <end position="324"/>
    </location>
</feature>
<name>A0ABN3DIA2_9MICO</name>
<dbReference type="InterPro" id="IPR018422">
    <property type="entry name" value="Cation/H_exchanger_CPA1"/>
</dbReference>
<feature type="transmembrane region" description="Helical" evidence="11">
    <location>
        <begin position="180"/>
        <end position="202"/>
    </location>
</feature>
<feature type="compositionally biased region" description="Basic and acidic residues" evidence="10">
    <location>
        <begin position="493"/>
        <end position="503"/>
    </location>
</feature>
<keyword evidence="3" id="KW-1003">Cell membrane</keyword>
<evidence type="ECO:0000259" key="12">
    <source>
        <dbReference type="Pfam" id="PF00999"/>
    </source>
</evidence>
<comment type="subcellular location">
    <subcellularLocation>
        <location evidence="1">Cell membrane</location>
        <topology evidence="1">Multi-pass membrane protein</topology>
    </subcellularLocation>
</comment>
<evidence type="ECO:0000256" key="9">
    <source>
        <dbReference type="ARBA" id="ARBA00023201"/>
    </source>
</evidence>
<accession>A0ABN3DIA2</accession>
<feature type="transmembrane region" description="Helical" evidence="11">
    <location>
        <begin position="6"/>
        <end position="21"/>
    </location>
</feature>
<dbReference type="InterPro" id="IPR006153">
    <property type="entry name" value="Cation/H_exchanger_TM"/>
</dbReference>
<feature type="transmembrane region" description="Helical" evidence="11">
    <location>
        <begin position="375"/>
        <end position="397"/>
    </location>
</feature>
<evidence type="ECO:0000256" key="6">
    <source>
        <dbReference type="ARBA" id="ARBA00023053"/>
    </source>
</evidence>
<feature type="transmembrane region" description="Helical" evidence="11">
    <location>
        <begin position="233"/>
        <end position="254"/>
    </location>
</feature>
<keyword evidence="9" id="KW-0739">Sodium transport</keyword>
<comment type="caution">
    <text evidence="13">The sequence shown here is derived from an EMBL/GenBank/DDBJ whole genome shotgun (WGS) entry which is preliminary data.</text>
</comment>
<feature type="region of interest" description="Disordered" evidence="10">
    <location>
        <begin position="490"/>
        <end position="509"/>
    </location>
</feature>
<proteinExistence type="predicted"/>
<feature type="transmembrane region" description="Helical" evidence="11">
    <location>
        <begin position="266"/>
        <end position="287"/>
    </location>
</feature>
<feature type="transmembrane region" description="Helical" evidence="11">
    <location>
        <begin position="209"/>
        <end position="227"/>
    </location>
</feature>
<evidence type="ECO:0000256" key="2">
    <source>
        <dbReference type="ARBA" id="ARBA00022448"/>
    </source>
</evidence>
<feature type="transmembrane region" description="Helical" evidence="11">
    <location>
        <begin position="82"/>
        <end position="104"/>
    </location>
</feature>
<evidence type="ECO:0000256" key="7">
    <source>
        <dbReference type="ARBA" id="ARBA00023065"/>
    </source>
</evidence>
<keyword evidence="6" id="KW-0915">Sodium</keyword>
<feature type="transmembrane region" description="Helical" evidence="11">
    <location>
        <begin position="154"/>
        <end position="174"/>
    </location>
</feature>
<keyword evidence="14" id="KW-1185">Reference proteome</keyword>
<evidence type="ECO:0000256" key="3">
    <source>
        <dbReference type="ARBA" id="ARBA00022475"/>
    </source>
</evidence>
<feature type="domain" description="Cation/H+ exchanger transmembrane" evidence="12">
    <location>
        <begin position="14"/>
        <end position="432"/>
    </location>
</feature>
<dbReference type="PANTHER" id="PTHR10110">
    <property type="entry name" value="SODIUM/HYDROGEN EXCHANGER"/>
    <property type="match status" value="1"/>
</dbReference>
<dbReference type="PANTHER" id="PTHR10110:SF86">
    <property type="entry name" value="SODIUM_HYDROGEN EXCHANGER 7"/>
    <property type="match status" value="1"/>
</dbReference>
<evidence type="ECO:0000256" key="8">
    <source>
        <dbReference type="ARBA" id="ARBA00023136"/>
    </source>
</evidence>
<evidence type="ECO:0000313" key="13">
    <source>
        <dbReference type="EMBL" id="GAA2231846.1"/>
    </source>
</evidence>
<evidence type="ECO:0000256" key="5">
    <source>
        <dbReference type="ARBA" id="ARBA00022989"/>
    </source>
</evidence>
<feature type="transmembrane region" description="Helical" evidence="11">
    <location>
        <begin position="28"/>
        <end position="47"/>
    </location>
</feature>
<dbReference type="Proteomes" id="UP001500929">
    <property type="component" value="Unassembled WGS sequence"/>
</dbReference>
<feature type="transmembrane region" description="Helical" evidence="11">
    <location>
        <begin position="53"/>
        <end position="75"/>
    </location>
</feature>
<protein>
    <submittedName>
        <fullName evidence="13">Cation:proton antiporter</fullName>
    </submittedName>
</protein>
<keyword evidence="8 11" id="KW-0472">Membrane</keyword>
<evidence type="ECO:0000256" key="4">
    <source>
        <dbReference type="ARBA" id="ARBA00022692"/>
    </source>
</evidence>
<keyword evidence="5 11" id="KW-1133">Transmembrane helix</keyword>
<gene>
    <name evidence="13" type="ORF">GCM10009851_16060</name>
</gene>
<reference evidence="13 14" key="1">
    <citation type="journal article" date="2019" name="Int. J. Syst. Evol. Microbiol.">
        <title>The Global Catalogue of Microorganisms (GCM) 10K type strain sequencing project: providing services to taxonomists for standard genome sequencing and annotation.</title>
        <authorList>
            <consortium name="The Broad Institute Genomics Platform"/>
            <consortium name="The Broad Institute Genome Sequencing Center for Infectious Disease"/>
            <person name="Wu L."/>
            <person name="Ma J."/>
        </authorList>
    </citation>
    <scope>NUCLEOTIDE SEQUENCE [LARGE SCALE GENOMIC DNA]</scope>
    <source>
        <strain evidence="13 14">JCM 16117</strain>
    </source>
</reference>
<keyword evidence="4 11" id="KW-0812">Transmembrane</keyword>
<feature type="transmembrane region" description="Helical" evidence="11">
    <location>
        <begin position="110"/>
        <end position="133"/>
    </location>
</feature>
<dbReference type="Pfam" id="PF00999">
    <property type="entry name" value="Na_H_Exchanger"/>
    <property type="match status" value="1"/>
</dbReference>
<dbReference type="RefSeq" id="WP_259479104.1">
    <property type="nucleotide sequence ID" value="NZ_BAAAQY010000004.1"/>
</dbReference>
<keyword evidence="7" id="KW-0406">Ion transport</keyword>
<evidence type="ECO:0000256" key="11">
    <source>
        <dbReference type="SAM" id="Phobius"/>
    </source>
</evidence>
<organism evidence="13 14">
    <name type="scientific">Herbiconiux moechotypicola</name>
    <dbReference type="NCBI Taxonomy" id="637393"/>
    <lineage>
        <taxon>Bacteria</taxon>
        <taxon>Bacillati</taxon>
        <taxon>Actinomycetota</taxon>
        <taxon>Actinomycetes</taxon>
        <taxon>Micrococcales</taxon>
        <taxon>Microbacteriaceae</taxon>
        <taxon>Herbiconiux</taxon>
    </lineage>
</organism>
<sequence>MNGVQLLLVIVGAIAVTGLAQRRGLQPALVITVVGFAASFIPGFTRLELDSEIILGVVLPPLLYSAALNFSFYSFVRNLRPIIGLGVGLVVATAFVVGLFASWAVPALTLPTALILGAIVSPPDAVTAVAIGRKLGLPKRVMSILTGESLVNDAAALTMFSITLAAVAGTHTLFESPVLLFGYSALVGVAVGLVLAAVATGIRRLLKDAGLETVLGLVVPFAAYLLAEQLEASGVLAVVAAGFAVGSSSGRAGYETRLQERQVWSSIDVLLEAFVFAYMGLQLRFVIQDLADAGESVWAVFGAGLLVLLVVLLVRPVWVFLSFGRHYLGDRLMRRRVAADDRVRERIERENARRVARGRRPRGFPVYLGWRESVVVSWTGMRGVVTLAAAAGVPVLLASGEPFPGRAEIQAIAFIVAVGTLLVQGLTLPALIRGLKLSDPAQEEYDRAQTQHAREVAHAAAGRVFAEFTASPPPGVSPELVQRVTNLVSKQSADAERDPDPREGSAQGSAFGDLYRRVLQAQRAAVLQERDSGSLDDDIARDYLEQLDYQEAAIVSRLGNRL</sequence>
<evidence type="ECO:0000256" key="10">
    <source>
        <dbReference type="SAM" id="MobiDB-lite"/>
    </source>
</evidence>
<evidence type="ECO:0000313" key="14">
    <source>
        <dbReference type="Proteomes" id="UP001500929"/>
    </source>
</evidence>
<keyword evidence="2" id="KW-0813">Transport</keyword>
<evidence type="ECO:0000256" key="1">
    <source>
        <dbReference type="ARBA" id="ARBA00004651"/>
    </source>
</evidence>
<dbReference type="EMBL" id="BAAAQY010000004">
    <property type="protein sequence ID" value="GAA2231846.1"/>
    <property type="molecule type" value="Genomic_DNA"/>
</dbReference>
<dbReference type="Gene3D" id="6.10.140.1330">
    <property type="match status" value="1"/>
</dbReference>
<feature type="transmembrane region" description="Helical" evidence="11">
    <location>
        <begin position="409"/>
        <end position="432"/>
    </location>
</feature>